<gene>
    <name evidence="1" type="ORF">BG20_I1230</name>
</gene>
<dbReference type="OrthoDB" id="1623at2157"/>
<accession>S2ESP7</accession>
<proteinExistence type="predicted"/>
<dbReference type="AlphaFoldDB" id="S2ESP7"/>
<evidence type="ECO:0008006" key="3">
    <source>
        <dbReference type="Google" id="ProtNLM"/>
    </source>
</evidence>
<comment type="caution">
    <text evidence="1">The sequence shown here is derived from an EMBL/GenBank/DDBJ whole genome shotgun (WGS) entry which is preliminary data.</text>
</comment>
<dbReference type="EMBL" id="AHJG01000187">
    <property type="protein sequence ID" value="EPA05399.1"/>
    <property type="molecule type" value="Genomic_DNA"/>
</dbReference>
<dbReference type="RefSeq" id="WP_010192442.1">
    <property type="nucleotide sequence ID" value="NZ_AHJG01000187.1"/>
</dbReference>
<organism evidence="1 2">
    <name type="scientific">Candidatus Nitrosarchaeum limnium BG20</name>
    <dbReference type="NCBI Taxonomy" id="859192"/>
    <lineage>
        <taxon>Archaea</taxon>
        <taxon>Nitrososphaerota</taxon>
        <taxon>Nitrososphaeria</taxon>
        <taxon>Nitrosopumilales</taxon>
        <taxon>Nitrosopumilaceae</taxon>
        <taxon>Nitrosarchaeum</taxon>
    </lineage>
</organism>
<protein>
    <recommendedName>
        <fullName evidence="3">GATA-type domain-containing protein</fullName>
    </recommendedName>
</protein>
<sequence>MIRLTPVQIGEEKQSSMSLFCKKCNSRRLPKWVKEKNETDWLCETCGNYVDSKNNIVGQYTK</sequence>
<reference evidence="1 2" key="1">
    <citation type="journal article" date="2012" name="J. Bacteriol.">
        <title>Genome Sequence of "Candidatus Nitrosoarchaeum limnia" BG20, a Low-Salinity Ammonia-Oxidizing Archaeon from the San Francisco Bay Estuary.</title>
        <authorList>
            <person name="Mosier A.C."/>
            <person name="Allen E.E."/>
            <person name="Kim M."/>
            <person name="Ferriera S."/>
            <person name="Francis C.A."/>
        </authorList>
    </citation>
    <scope>NUCLEOTIDE SEQUENCE [LARGE SCALE GENOMIC DNA]</scope>
    <source>
        <strain evidence="1 2">BG20</strain>
    </source>
</reference>
<name>S2ESP7_9ARCH</name>
<keyword evidence="2" id="KW-1185">Reference proteome</keyword>
<dbReference type="Proteomes" id="UP000014065">
    <property type="component" value="Unassembled WGS sequence"/>
</dbReference>
<evidence type="ECO:0000313" key="2">
    <source>
        <dbReference type="Proteomes" id="UP000014065"/>
    </source>
</evidence>
<evidence type="ECO:0000313" key="1">
    <source>
        <dbReference type="EMBL" id="EPA05399.1"/>
    </source>
</evidence>